<dbReference type="GO" id="GO:0071949">
    <property type="term" value="F:FAD binding"/>
    <property type="evidence" value="ECO:0007669"/>
    <property type="project" value="InterPro"/>
</dbReference>
<dbReference type="RefSeq" id="XP_046077490.1">
    <property type="nucleotide sequence ID" value="XM_046218862.1"/>
</dbReference>
<feature type="signal peptide" evidence="6">
    <location>
        <begin position="1"/>
        <end position="18"/>
    </location>
</feature>
<feature type="chain" id="PRO_5041952959" description="FAD-binding PCMH-type domain-containing protein" evidence="6">
    <location>
        <begin position="19"/>
        <end position="487"/>
    </location>
</feature>
<dbReference type="PROSITE" id="PS51387">
    <property type="entry name" value="FAD_PCMH"/>
    <property type="match status" value="1"/>
</dbReference>
<dbReference type="InterPro" id="IPR050416">
    <property type="entry name" value="FAD-linked_Oxidoreductase"/>
</dbReference>
<dbReference type="SUPFAM" id="SSF56176">
    <property type="entry name" value="FAD-binding/transporter-associated domain-like"/>
    <property type="match status" value="1"/>
</dbReference>
<dbReference type="Proteomes" id="UP001201262">
    <property type="component" value="Unassembled WGS sequence"/>
</dbReference>
<name>A0AAD4L6J8_9EURO</name>
<evidence type="ECO:0000256" key="5">
    <source>
        <dbReference type="ARBA" id="ARBA00023002"/>
    </source>
</evidence>
<dbReference type="Gene3D" id="3.40.462.20">
    <property type="match status" value="1"/>
</dbReference>
<dbReference type="InterPro" id="IPR016166">
    <property type="entry name" value="FAD-bd_PCMH"/>
</dbReference>
<protein>
    <recommendedName>
        <fullName evidence="7">FAD-binding PCMH-type domain-containing protein</fullName>
    </recommendedName>
</protein>
<dbReference type="EMBL" id="JAJTJA010000001">
    <property type="protein sequence ID" value="KAH8704869.1"/>
    <property type="molecule type" value="Genomic_DNA"/>
</dbReference>
<organism evidence="8 9">
    <name type="scientific">Talaromyces proteolyticus</name>
    <dbReference type="NCBI Taxonomy" id="1131652"/>
    <lineage>
        <taxon>Eukaryota</taxon>
        <taxon>Fungi</taxon>
        <taxon>Dikarya</taxon>
        <taxon>Ascomycota</taxon>
        <taxon>Pezizomycotina</taxon>
        <taxon>Eurotiomycetes</taxon>
        <taxon>Eurotiomycetidae</taxon>
        <taxon>Eurotiales</taxon>
        <taxon>Trichocomaceae</taxon>
        <taxon>Talaromyces</taxon>
        <taxon>Talaromyces sect. Bacilispori</taxon>
    </lineage>
</organism>
<dbReference type="PANTHER" id="PTHR42973">
    <property type="entry name" value="BINDING OXIDOREDUCTASE, PUTATIVE (AFU_ORTHOLOGUE AFUA_1G17690)-RELATED"/>
    <property type="match status" value="1"/>
</dbReference>
<keyword evidence="3" id="KW-0285">Flavoprotein</keyword>
<keyword evidence="4" id="KW-0274">FAD</keyword>
<dbReference type="Pfam" id="PF01565">
    <property type="entry name" value="FAD_binding_4"/>
    <property type="match status" value="1"/>
</dbReference>
<dbReference type="InterPro" id="IPR016169">
    <property type="entry name" value="FAD-bd_PCMH_sub2"/>
</dbReference>
<dbReference type="InterPro" id="IPR016164">
    <property type="entry name" value="FAD-linked_Oxase-like_C"/>
</dbReference>
<dbReference type="InterPro" id="IPR036318">
    <property type="entry name" value="FAD-bd_PCMH-like_sf"/>
</dbReference>
<proteinExistence type="inferred from homology"/>
<dbReference type="AlphaFoldDB" id="A0AAD4L6J8"/>
<evidence type="ECO:0000313" key="9">
    <source>
        <dbReference type="Proteomes" id="UP001201262"/>
    </source>
</evidence>
<evidence type="ECO:0000256" key="3">
    <source>
        <dbReference type="ARBA" id="ARBA00022630"/>
    </source>
</evidence>
<dbReference type="InterPro" id="IPR006094">
    <property type="entry name" value="Oxid_FAD_bind_N"/>
</dbReference>
<keyword evidence="6" id="KW-0732">Signal</keyword>
<comment type="caution">
    <text evidence="8">The sequence shown here is derived from an EMBL/GenBank/DDBJ whole genome shotgun (WGS) entry which is preliminary data.</text>
</comment>
<dbReference type="GeneID" id="70249149"/>
<evidence type="ECO:0000256" key="4">
    <source>
        <dbReference type="ARBA" id="ARBA00022827"/>
    </source>
</evidence>
<evidence type="ECO:0000256" key="6">
    <source>
        <dbReference type="SAM" id="SignalP"/>
    </source>
</evidence>
<gene>
    <name evidence="8" type="ORF">BGW36DRAFT_402566</name>
</gene>
<evidence type="ECO:0000256" key="1">
    <source>
        <dbReference type="ARBA" id="ARBA00001974"/>
    </source>
</evidence>
<comment type="cofactor">
    <cofactor evidence="1">
        <name>FAD</name>
        <dbReference type="ChEBI" id="CHEBI:57692"/>
    </cofactor>
</comment>
<comment type="similarity">
    <text evidence="2">Belongs to the oxygen-dependent FAD-linked oxidoreductase family.</text>
</comment>
<feature type="domain" description="FAD-binding PCMH-type" evidence="7">
    <location>
        <begin position="55"/>
        <end position="226"/>
    </location>
</feature>
<keyword evidence="9" id="KW-1185">Reference proteome</keyword>
<dbReference type="GO" id="GO:0016491">
    <property type="term" value="F:oxidoreductase activity"/>
    <property type="evidence" value="ECO:0007669"/>
    <property type="project" value="UniProtKB-KW"/>
</dbReference>
<sequence length="487" mass="52646">MKLKNIFSLALISTCTQACETLLPCLKAGLSSAATISFKDQSTFLNESIRYAALYPPSFSAVVKVASAEDIAVAIKCAARTNTSFLATSARHGFSTTLTSIQNGLEIDTSYLNKIQVDADANELIVEGAVIFQDAVDDLYTAGKEISTGSCFCVGFVGATLGGGVGRLSGVHGLMIDSLLSVRIMLPNTTIVEASTDQNPELFWGLRGAGFNFGVILNATYRIYDQTPQGLHLNADFKFPISQAASYYGNLSEVAKAQPAPLAIITYFNFDPGLNETVITANAVYAGPESEGLAAVQFLVDQNPIQKNLTMVPWNQLLTASAFGATGPPLCIKGDRRAQWGVGVERLDVETYSQVAEKFVEMITKYPASKGSVVDMQLLPTQAVVAQPDDSTAYPWRNLISHINIQTLYTDNTTDDETTGYPRLMRDMLAKTAGTDDLQVYVSYSHGDESLESLFGAHKLPRLAALKKEIDPHGLFNAYHPLPTQYP</sequence>
<reference evidence="8" key="1">
    <citation type="submission" date="2021-12" db="EMBL/GenBank/DDBJ databases">
        <title>Convergent genome expansion in fungi linked to evolution of root-endophyte symbiosis.</title>
        <authorList>
            <consortium name="DOE Joint Genome Institute"/>
            <person name="Ke Y.-H."/>
            <person name="Bonito G."/>
            <person name="Liao H.-L."/>
            <person name="Looney B."/>
            <person name="Rojas-Flechas A."/>
            <person name="Nash J."/>
            <person name="Hameed K."/>
            <person name="Schadt C."/>
            <person name="Martin F."/>
            <person name="Crous P.W."/>
            <person name="Miettinen O."/>
            <person name="Magnuson J.K."/>
            <person name="Labbe J."/>
            <person name="Jacobson D."/>
            <person name="Doktycz M.J."/>
            <person name="Veneault-Fourrey C."/>
            <person name="Kuo A."/>
            <person name="Mondo S."/>
            <person name="Calhoun S."/>
            <person name="Riley R."/>
            <person name="Ohm R."/>
            <person name="LaButti K."/>
            <person name="Andreopoulos B."/>
            <person name="Pangilinan J."/>
            <person name="Nolan M."/>
            <person name="Tritt A."/>
            <person name="Clum A."/>
            <person name="Lipzen A."/>
            <person name="Daum C."/>
            <person name="Barry K."/>
            <person name="Grigoriev I.V."/>
            <person name="Vilgalys R."/>
        </authorList>
    </citation>
    <scope>NUCLEOTIDE SEQUENCE</scope>
    <source>
        <strain evidence="8">PMI_201</strain>
    </source>
</reference>
<keyword evidence="5" id="KW-0560">Oxidoreductase</keyword>
<accession>A0AAD4L6J8</accession>
<evidence type="ECO:0000313" key="8">
    <source>
        <dbReference type="EMBL" id="KAH8704869.1"/>
    </source>
</evidence>
<dbReference type="Gene3D" id="3.30.465.10">
    <property type="match status" value="1"/>
</dbReference>
<dbReference type="PANTHER" id="PTHR42973:SF9">
    <property type="entry name" value="FAD-BINDING PCMH-TYPE DOMAIN-CONTAINING PROTEIN-RELATED"/>
    <property type="match status" value="1"/>
</dbReference>
<evidence type="ECO:0000259" key="7">
    <source>
        <dbReference type="PROSITE" id="PS51387"/>
    </source>
</evidence>
<dbReference type="SUPFAM" id="SSF55103">
    <property type="entry name" value="FAD-linked oxidases, C-terminal domain"/>
    <property type="match status" value="1"/>
</dbReference>
<evidence type="ECO:0000256" key="2">
    <source>
        <dbReference type="ARBA" id="ARBA00005466"/>
    </source>
</evidence>